<dbReference type="AlphaFoldDB" id="A0A368UA56"/>
<dbReference type="RefSeq" id="WP_114485189.1">
    <property type="nucleotide sequence ID" value="NZ_CBCSHM010000001.1"/>
</dbReference>
<sequence>MPSATPQITPFDITDSATQPLIEPMLVLSTGHLPENEGSSNLHDSLPNRILDDKLGGLIRDKSFMINTLVTEHSDKLRHFPVAYSILSRARRGGIVWVMFDADGDFMDGLPTYDW</sequence>
<dbReference type="Pfam" id="PF19419">
    <property type="entry name" value="DUF5983"/>
    <property type="match status" value="1"/>
</dbReference>
<protein>
    <recommendedName>
        <fullName evidence="1">DUF5983 domain-containing protein</fullName>
    </recommendedName>
</protein>
<feature type="domain" description="DUF5983" evidence="1">
    <location>
        <begin position="25"/>
        <end position="115"/>
    </location>
</feature>
<organism evidence="2 3">
    <name type="scientific">Vreelandella rituensis</name>
    <dbReference type="NCBI Taxonomy" id="2282306"/>
    <lineage>
        <taxon>Bacteria</taxon>
        <taxon>Pseudomonadati</taxon>
        <taxon>Pseudomonadota</taxon>
        <taxon>Gammaproteobacteria</taxon>
        <taxon>Oceanospirillales</taxon>
        <taxon>Halomonadaceae</taxon>
        <taxon>Vreelandella</taxon>
    </lineage>
</organism>
<dbReference type="Proteomes" id="UP000253204">
    <property type="component" value="Unassembled WGS sequence"/>
</dbReference>
<evidence type="ECO:0000259" key="1">
    <source>
        <dbReference type="Pfam" id="PF19419"/>
    </source>
</evidence>
<dbReference type="InterPro" id="IPR046025">
    <property type="entry name" value="DUF5983"/>
</dbReference>
<comment type="caution">
    <text evidence="2">The sequence shown here is derived from an EMBL/GenBank/DDBJ whole genome shotgun (WGS) entry which is preliminary data.</text>
</comment>
<gene>
    <name evidence="2" type="ORF">DU506_01505</name>
</gene>
<reference evidence="2 3" key="1">
    <citation type="submission" date="2018-07" db="EMBL/GenBank/DDBJ databases">
        <title>Halomonas rutogse sp. nov., isolated from Lake TangqianCo on Tibetan Plateau.</title>
        <authorList>
            <person name="Lu H."/>
            <person name="Xing P."/>
            <person name="Wu Q."/>
        </authorList>
    </citation>
    <scope>NUCLEOTIDE SEQUENCE [LARGE SCALE GENOMIC DNA]</scope>
    <source>
        <strain evidence="2 3">TQ8S</strain>
    </source>
</reference>
<accession>A0A368UA56</accession>
<evidence type="ECO:0000313" key="2">
    <source>
        <dbReference type="EMBL" id="RCV93861.1"/>
    </source>
</evidence>
<dbReference type="EMBL" id="QPIJ01000001">
    <property type="protein sequence ID" value="RCV93861.1"/>
    <property type="molecule type" value="Genomic_DNA"/>
</dbReference>
<dbReference type="OrthoDB" id="6174614at2"/>
<evidence type="ECO:0000313" key="3">
    <source>
        <dbReference type="Proteomes" id="UP000253204"/>
    </source>
</evidence>
<name>A0A368UA56_9GAMM</name>
<keyword evidence="3" id="KW-1185">Reference proteome</keyword>
<proteinExistence type="predicted"/>